<evidence type="ECO:0000313" key="4">
    <source>
        <dbReference type="Proteomes" id="UP000761534"/>
    </source>
</evidence>
<accession>A0A642V4C0</accession>
<feature type="domain" description="N-acetyltransferase" evidence="2">
    <location>
        <begin position="1"/>
        <end position="138"/>
    </location>
</feature>
<dbReference type="EMBL" id="SWFS01000209">
    <property type="protein sequence ID" value="KAA8914123.1"/>
    <property type="molecule type" value="Genomic_DNA"/>
</dbReference>
<evidence type="ECO:0000259" key="2">
    <source>
        <dbReference type="PROSITE" id="PS51186"/>
    </source>
</evidence>
<dbReference type="PANTHER" id="PTHR13947:SF37">
    <property type="entry name" value="LD18367P"/>
    <property type="match status" value="1"/>
</dbReference>
<dbReference type="InterPro" id="IPR050769">
    <property type="entry name" value="NAT_camello-type"/>
</dbReference>
<evidence type="ECO:0000256" key="1">
    <source>
        <dbReference type="ARBA" id="ARBA00022679"/>
    </source>
</evidence>
<dbReference type="Pfam" id="PF00583">
    <property type="entry name" value="Acetyltransf_1"/>
    <property type="match status" value="1"/>
</dbReference>
<dbReference type="AlphaFoldDB" id="A0A642V4C0"/>
<organism evidence="3 4">
    <name type="scientific">Trichomonascus ciferrii</name>
    <dbReference type="NCBI Taxonomy" id="44093"/>
    <lineage>
        <taxon>Eukaryota</taxon>
        <taxon>Fungi</taxon>
        <taxon>Dikarya</taxon>
        <taxon>Ascomycota</taxon>
        <taxon>Saccharomycotina</taxon>
        <taxon>Dipodascomycetes</taxon>
        <taxon>Dipodascales</taxon>
        <taxon>Trichomonascaceae</taxon>
        <taxon>Trichomonascus</taxon>
        <taxon>Trichomonascus ciferrii complex</taxon>
    </lineage>
</organism>
<dbReference type="InterPro" id="IPR000182">
    <property type="entry name" value="GNAT_dom"/>
</dbReference>
<comment type="caution">
    <text evidence="3">The sequence shown here is derived from an EMBL/GenBank/DDBJ whole genome shotgun (WGS) entry which is preliminary data.</text>
</comment>
<dbReference type="PANTHER" id="PTHR13947">
    <property type="entry name" value="GNAT FAMILY N-ACETYLTRANSFERASE"/>
    <property type="match status" value="1"/>
</dbReference>
<proteinExistence type="predicted"/>
<dbReference type="Gene3D" id="3.40.630.30">
    <property type="match status" value="1"/>
</dbReference>
<protein>
    <recommendedName>
        <fullName evidence="2">N-acetyltransferase domain-containing protein</fullName>
    </recommendedName>
</protein>
<dbReference type="PROSITE" id="PS51186">
    <property type="entry name" value="GNAT"/>
    <property type="match status" value="1"/>
</dbReference>
<keyword evidence="4" id="KW-1185">Reference proteome</keyword>
<dbReference type="OrthoDB" id="10039976at2759"/>
<dbReference type="InterPro" id="IPR016181">
    <property type="entry name" value="Acyl_CoA_acyltransferase"/>
</dbReference>
<dbReference type="CDD" id="cd04301">
    <property type="entry name" value="NAT_SF"/>
    <property type="match status" value="1"/>
</dbReference>
<sequence>MERLVVEECGKKHLPYDLLLIADETRDAIDKYIFDSDVFTVKITLESPPVGVFAIKHNSSEEMELKNIAVKDEYQRMGIGKLILNKTKSIARDRGYIRLTVGTSDTGIDQLKFYEANGFVRSGVRKDFFLLNYTEPIYENGLQMKDMVMLTFNLHLYWTYSIQGGSSAYPADGVGNITFPVKLYHWGNEKNWYIAQQFRIGGCSVGYTGIQPFGEGMQVIFSSFQKGTQVLNKERCSDGADGGAGVSCSLRLPKNNIGSWYYLNVKEDNHVWIGVITDGTTSTEVGKWKVPENCKRVSSSESGFLEEFGSSNNNVPCDKKPLLQFDLMAPLVYDSKGTLLPSTIGKPYDKGKCEGKMGFNFTEDNTSEVRKVLKIKNGFVKEH</sequence>
<dbReference type="SUPFAM" id="SSF55729">
    <property type="entry name" value="Acyl-CoA N-acyltransferases (Nat)"/>
    <property type="match status" value="1"/>
</dbReference>
<dbReference type="GO" id="GO:0008080">
    <property type="term" value="F:N-acetyltransferase activity"/>
    <property type="evidence" value="ECO:0007669"/>
    <property type="project" value="InterPro"/>
</dbReference>
<dbReference type="Proteomes" id="UP000761534">
    <property type="component" value="Unassembled WGS sequence"/>
</dbReference>
<evidence type="ECO:0000313" key="3">
    <source>
        <dbReference type="EMBL" id="KAA8914123.1"/>
    </source>
</evidence>
<reference evidence="3" key="1">
    <citation type="journal article" date="2019" name="G3 (Bethesda)">
        <title>Genome Assemblies of Two Rare Opportunistic Yeast Pathogens: Diutina rugosa (syn. Candida rugosa) and Trichomonascus ciferrii (syn. Candida ciferrii).</title>
        <authorList>
            <person name="Mixao V."/>
            <person name="Saus E."/>
            <person name="Hansen A.P."/>
            <person name="Lass-Florl C."/>
            <person name="Gabaldon T."/>
        </authorList>
    </citation>
    <scope>NUCLEOTIDE SEQUENCE</scope>
    <source>
        <strain evidence="3">CBS 4856</strain>
    </source>
</reference>
<gene>
    <name evidence="3" type="ORF">TRICI_003020</name>
</gene>
<keyword evidence="1" id="KW-0808">Transferase</keyword>
<dbReference type="VEuPathDB" id="FungiDB:TRICI_003020"/>
<name>A0A642V4C0_9ASCO</name>